<accession>A0ABM6JGE6</accession>
<evidence type="ECO:0000256" key="1">
    <source>
        <dbReference type="ARBA" id="ARBA00023125"/>
    </source>
</evidence>
<dbReference type="Gene3D" id="1.10.10.10">
    <property type="entry name" value="Winged helix-like DNA-binding domain superfamily/Winged helix DNA-binding domain"/>
    <property type="match status" value="1"/>
</dbReference>
<evidence type="ECO:0000313" key="4">
    <source>
        <dbReference type="EMBL" id="ARD20898.1"/>
    </source>
</evidence>
<protein>
    <submittedName>
        <fullName evidence="4">Transcriptional regulator</fullName>
    </submittedName>
</protein>
<dbReference type="SUPFAM" id="SSF46894">
    <property type="entry name" value="C-terminal effector domain of the bipartite response regulators"/>
    <property type="match status" value="1"/>
</dbReference>
<dbReference type="PANTHER" id="PTHR47691:SF3">
    <property type="entry name" value="HTH-TYPE TRANSCRIPTIONAL REGULATOR RV0890C-RELATED"/>
    <property type="match status" value="1"/>
</dbReference>
<feature type="DNA-binding region" description="OmpR/PhoB-type" evidence="2">
    <location>
        <begin position="3"/>
        <end position="101"/>
    </location>
</feature>
<dbReference type="Pfam" id="PF00486">
    <property type="entry name" value="Trans_reg_C"/>
    <property type="match status" value="1"/>
</dbReference>
<gene>
    <name evidence="4" type="ORF">SJ2017_0560</name>
</gene>
<organism evidence="4 5">
    <name type="scientific">Shewanella japonica</name>
    <dbReference type="NCBI Taxonomy" id="93973"/>
    <lineage>
        <taxon>Bacteria</taxon>
        <taxon>Pseudomonadati</taxon>
        <taxon>Pseudomonadota</taxon>
        <taxon>Gammaproteobacteria</taxon>
        <taxon>Alteromonadales</taxon>
        <taxon>Shewanellaceae</taxon>
        <taxon>Shewanella</taxon>
    </lineage>
</organism>
<dbReference type="SUPFAM" id="SSF48452">
    <property type="entry name" value="TPR-like"/>
    <property type="match status" value="1"/>
</dbReference>
<dbReference type="RefSeq" id="WP_080914811.1">
    <property type="nucleotide sequence ID" value="NZ_CP020472.1"/>
</dbReference>
<dbReference type="SUPFAM" id="SSF52540">
    <property type="entry name" value="P-loop containing nucleoside triphosphate hydrolases"/>
    <property type="match status" value="1"/>
</dbReference>
<dbReference type="SMART" id="SM00862">
    <property type="entry name" value="Trans_reg_C"/>
    <property type="match status" value="1"/>
</dbReference>
<keyword evidence="5" id="KW-1185">Reference proteome</keyword>
<proteinExistence type="predicted"/>
<dbReference type="Pfam" id="PF20703">
    <property type="entry name" value="nSTAND1"/>
    <property type="match status" value="1"/>
</dbReference>
<dbReference type="PANTHER" id="PTHR47691">
    <property type="entry name" value="REGULATOR-RELATED"/>
    <property type="match status" value="1"/>
</dbReference>
<feature type="domain" description="OmpR/PhoB-type" evidence="3">
    <location>
        <begin position="3"/>
        <end position="101"/>
    </location>
</feature>
<dbReference type="EMBL" id="CP020472">
    <property type="protein sequence ID" value="ARD20898.1"/>
    <property type="molecule type" value="Genomic_DNA"/>
</dbReference>
<sequence>MKNEIFFFGEWQVDPNSNSVNLGKKTKQLEPKAMDVLVLLCQRSGEVLSSDDIVNHCWPNTDIGDNPLHKIINQLRRALEDKATSPRYIETIRKRGYRTLADVNFPIGHETVANHQQWSAGSPFPGLQAYSEDFHEVFFGRSKQISVLLERISQQVKCGRGFCLLLGPSGSGKSSLINAGIIPNLTVGSGYNGVHVVAYSSLDFADVAKSQLFIELAGAMLDWEVNDQPVFDGDSADSLSHRLITEPQVIVNQCKQAIKANRQLHTHFALFIDRLEVLLSSPLFTHEQRSAFVGILEQLANSGCIIVLSACRNEFYPLLVGYPSLMTGKGQGAHFDLSPPTRSELLQMIRLPAIAANLTWTCDPYTATPLDEILCAEAASNPDALPMLQYMLQALYLKRSKDNQLLFSVYQELGGIEGAIGKNAEDAIAELTPQQKASLPHVFSLLVTLREDESSITSRTARWAQLHTKEERTLTQAMINSRLFVSNLQNGEPCFSIAHEALLRRWPRATSWIAEHNQSLRIKSRLHHLSTRWLQENKNHAYLLADGKPLREAKSLKNNPLFELEPEEIELITASSKHEKIKRWQKTFTISLLFLLTITSILASVKSFEAERMAQQKRQAAEDLLGFMVGDFADKMRGIGRMDLLDGINKKALEYFSDASNPNDTNLSFEARFQHGQTLEAMGEVAYSRGKTIEAKEALLASREKLTALLIEQPEHFELLKTLGANAFWLGQLDYDQSEWQAAKAWFEQYLAYSQTMYGLAPDNDDAIMELSYANNSLGSISINQQNFDVANDFFQQSLALKQKALIKQPQNTQLIADIADTRSWLATAVISQGNVNKAIRLHEKLQLELLSSSAQLTPYALDRLFASYQIHSNLLRYQNQKQHAFEVTQLGLAAINKALIQDPKNEQWQIDRFNSMFRLLEVVDDQNKQILNYNINSLAVSMTDNESLKNTSRNKFVWAKYYLSSARYFFNHNQYNKSNEYASIAEELLHDISNKHSQNVTYKAMLSSSQILVYSTSTLLNHKITEKSLCTEIKSRLQTLIDTNRNPLITIPYLKALQCLGELPSEPQLFNTVTEAGINLKNVH</sequence>
<dbReference type="InterPro" id="IPR049052">
    <property type="entry name" value="nSTAND1"/>
</dbReference>
<reference evidence="4 5" key="1">
    <citation type="submission" date="2017-03" db="EMBL/GenBank/DDBJ databases">
        <title>Genome sequencing of Shewanella japonica KCTC 22435.</title>
        <authorList>
            <person name="Kim K.M."/>
        </authorList>
    </citation>
    <scope>NUCLEOTIDE SEQUENCE [LARGE SCALE GENOMIC DNA]</scope>
    <source>
        <strain evidence="4 5">KCTC 22435</strain>
    </source>
</reference>
<dbReference type="CDD" id="cd00383">
    <property type="entry name" value="trans_reg_C"/>
    <property type="match status" value="1"/>
</dbReference>
<dbReference type="InterPro" id="IPR011990">
    <property type="entry name" value="TPR-like_helical_dom_sf"/>
</dbReference>
<evidence type="ECO:0000259" key="3">
    <source>
        <dbReference type="PROSITE" id="PS51755"/>
    </source>
</evidence>
<evidence type="ECO:0000256" key="2">
    <source>
        <dbReference type="PROSITE-ProRule" id="PRU01091"/>
    </source>
</evidence>
<evidence type="ECO:0000313" key="5">
    <source>
        <dbReference type="Proteomes" id="UP000191820"/>
    </source>
</evidence>
<dbReference type="Proteomes" id="UP000191820">
    <property type="component" value="Chromosome"/>
</dbReference>
<dbReference type="InterPro" id="IPR027417">
    <property type="entry name" value="P-loop_NTPase"/>
</dbReference>
<dbReference type="InterPro" id="IPR016032">
    <property type="entry name" value="Sig_transdc_resp-reg_C-effctor"/>
</dbReference>
<dbReference type="PROSITE" id="PS51755">
    <property type="entry name" value="OMPR_PHOB"/>
    <property type="match status" value="1"/>
</dbReference>
<dbReference type="InterPro" id="IPR001867">
    <property type="entry name" value="OmpR/PhoB-type_DNA-bd"/>
</dbReference>
<dbReference type="InterPro" id="IPR036388">
    <property type="entry name" value="WH-like_DNA-bd_sf"/>
</dbReference>
<keyword evidence="1 2" id="KW-0238">DNA-binding</keyword>
<name>A0ABM6JGE6_9GAMM</name>
<dbReference type="Gene3D" id="1.25.40.10">
    <property type="entry name" value="Tetratricopeptide repeat domain"/>
    <property type="match status" value="1"/>
</dbReference>